<organism evidence="2 3">
    <name type="scientific">Asanoa hainanensis</name>
    <dbReference type="NCBI Taxonomy" id="560556"/>
    <lineage>
        <taxon>Bacteria</taxon>
        <taxon>Bacillati</taxon>
        <taxon>Actinomycetota</taxon>
        <taxon>Actinomycetes</taxon>
        <taxon>Micromonosporales</taxon>
        <taxon>Micromonosporaceae</taxon>
        <taxon>Asanoa</taxon>
    </lineage>
</organism>
<accession>A0A239I7Y2</accession>
<evidence type="ECO:0000313" key="2">
    <source>
        <dbReference type="EMBL" id="SNS89657.1"/>
    </source>
</evidence>
<proteinExistence type="predicted"/>
<feature type="transmembrane region" description="Helical" evidence="1">
    <location>
        <begin position="47"/>
        <end position="65"/>
    </location>
</feature>
<name>A0A239I7Y2_9ACTN</name>
<protein>
    <submittedName>
        <fullName evidence="2">Uncharacterized protein</fullName>
    </submittedName>
</protein>
<sequence length="188" mass="19289">MIGALMQKFRRLQTTITRATMVPLLIRVGLFAAFLAAMAFAFPPALFFGRTVAALVVVAALPALAPRGATTTLLIVAIVVGWVIVTAEAVEGIQLWRLLGLSTSLYLAHTLAALAAVLPSDALVATEVLARWVARAAAVVLAAAVCGVLLVSIAGIGGDTSLTLAALGGLVVAVTIAALLGWLVKRRA</sequence>
<gene>
    <name evidence="2" type="ORF">SAMN05421812_102266</name>
</gene>
<dbReference type="AlphaFoldDB" id="A0A239I7Y2"/>
<dbReference type="RefSeq" id="WP_089245190.1">
    <property type="nucleotide sequence ID" value="NZ_FZPH01000002.1"/>
</dbReference>
<keyword evidence="1" id="KW-0472">Membrane</keyword>
<keyword evidence="1" id="KW-0812">Transmembrane</keyword>
<dbReference type="EMBL" id="FZPH01000002">
    <property type="protein sequence ID" value="SNS89657.1"/>
    <property type="molecule type" value="Genomic_DNA"/>
</dbReference>
<feature type="transmembrane region" description="Helical" evidence="1">
    <location>
        <begin position="21"/>
        <end position="41"/>
    </location>
</feature>
<evidence type="ECO:0000313" key="3">
    <source>
        <dbReference type="Proteomes" id="UP000198362"/>
    </source>
</evidence>
<feature type="transmembrane region" description="Helical" evidence="1">
    <location>
        <begin position="162"/>
        <end position="184"/>
    </location>
</feature>
<evidence type="ECO:0000256" key="1">
    <source>
        <dbReference type="SAM" id="Phobius"/>
    </source>
</evidence>
<reference evidence="2 3" key="1">
    <citation type="submission" date="2017-06" db="EMBL/GenBank/DDBJ databases">
        <authorList>
            <person name="Kim H.J."/>
            <person name="Triplett B.A."/>
        </authorList>
    </citation>
    <scope>NUCLEOTIDE SEQUENCE [LARGE SCALE GENOMIC DNA]</scope>
    <source>
        <strain evidence="2 3">CGMCC 4.5593</strain>
    </source>
</reference>
<feature type="transmembrane region" description="Helical" evidence="1">
    <location>
        <begin position="136"/>
        <end position="156"/>
    </location>
</feature>
<keyword evidence="3" id="KW-1185">Reference proteome</keyword>
<feature type="transmembrane region" description="Helical" evidence="1">
    <location>
        <begin position="105"/>
        <end position="124"/>
    </location>
</feature>
<feature type="transmembrane region" description="Helical" evidence="1">
    <location>
        <begin position="72"/>
        <end position="93"/>
    </location>
</feature>
<keyword evidence="1" id="KW-1133">Transmembrane helix</keyword>
<dbReference type="Proteomes" id="UP000198362">
    <property type="component" value="Unassembled WGS sequence"/>
</dbReference>